<keyword evidence="2" id="KW-0732">Signal</keyword>
<dbReference type="KEGG" id="slut:H9L13_03740"/>
<dbReference type="AlphaFoldDB" id="A0A7G9SJK3"/>
<feature type="domain" description="PDZ" evidence="3">
    <location>
        <begin position="307"/>
        <end position="356"/>
    </location>
</feature>
<feature type="domain" description="Peptidase A2" evidence="4">
    <location>
        <begin position="62"/>
        <end position="134"/>
    </location>
</feature>
<dbReference type="GO" id="GO:0004190">
    <property type="term" value="F:aspartic-type endopeptidase activity"/>
    <property type="evidence" value="ECO:0007669"/>
    <property type="project" value="InterPro"/>
</dbReference>
<dbReference type="InterPro" id="IPR001995">
    <property type="entry name" value="Peptidase_A2_cat"/>
</dbReference>
<dbReference type="Proteomes" id="UP000515971">
    <property type="component" value="Chromosome"/>
</dbReference>
<evidence type="ECO:0000256" key="2">
    <source>
        <dbReference type="SAM" id="SignalP"/>
    </source>
</evidence>
<dbReference type="InterPro" id="IPR034122">
    <property type="entry name" value="Retropepsin-like_bacterial"/>
</dbReference>
<dbReference type="SUPFAM" id="SSF50156">
    <property type="entry name" value="PDZ domain-like"/>
    <property type="match status" value="1"/>
</dbReference>
<sequence>MKKLSIILASLALASAGGLTLAHAQQIAPPRVTFMAQSHTVPFELYRGNRIFAAAELNGHPTPVILDTGASATTIDAAYARSIGLPPGRKIQGQGAGGAVDAELVSGVTLEIGGMRFEDMTVGVIDLSLVSRGIGRPVNVILGREFFNSAVVSLDWAGRTLTVNSHASFRPAAAAAELKLSRKGPFNTIPVAVAGDKPIQALLDLGNGGNLSLPRTYWGARADLSRLRYAESRMGGVGGLHAARVTVLPAVGLGNRTFANVPATLSDSGNDHDPEKMANVGIGLLKQFHVDLDLGRDRIYLTPRRDAPSFERDRSGTRLELVGNRLRVAFVSPQGPAAAAGLKEGDEIVAVDGRQVTASYYQGADWTRGRAGKSVLLERADGSRVTVTLRDYY</sequence>
<evidence type="ECO:0000259" key="3">
    <source>
        <dbReference type="PROSITE" id="PS50106"/>
    </source>
</evidence>
<dbReference type="PROSITE" id="PS50106">
    <property type="entry name" value="PDZ"/>
    <property type="match status" value="1"/>
</dbReference>
<proteinExistence type="predicted"/>
<evidence type="ECO:0000313" key="5">
    <source>
        <dbReference type="EMBL" id="QNN68028.1"/>
    </source>
</evidence>
<feature type="chain" id="PRO_5028811491" evidence="2">
    <location>
        <begin position="25"/>
        <end position="393"/>
    </location>
</feature>
<dbReference type="CDD" id="cd05483">
    <property type="entry name" value="retropepsin_like_bacteria"/>
    <property type="match status" value="1"/>
</dbReference>
<keyword evidence="6" id="KW-1185">Reference proteome</keyword>
<reference evidence="5 6" key="1">
    <citation type="submission" date="2020-08" db="EMBL/GenBank/DDBJ databases">
        <title>Genome sequence of Sphingomonas lutea KCTC 23642T.</title>
        <authorList>
            <person name="Hyun D.-W."/>
            <person name="Bae J.-W."/>
        </authorList>
    </citation>
    <scope>NUCLEOTIDE SEQUENCE [LARGE SCALE GENOMIC DNA]</scope>
    <source>
        <strain evidence="5 6">KCTC 23642</strain>
    </source>
</reference>
<dbReference type="SUPFAM" id="SSF50630">
    <property type="entry name" value="Acid proteases"/>
    <property type="match status" value="1"/>
</dbReference>
<dbReference type="InterPro" id="IPR041489">
    <property type="entry name" value="PDZ_6"/>
</dbReference>
<dbReference type="Pfam" id="PF17820">
    <property type="entry name" value="PDZ_6"/>
    <property type="match status" value="1"/>
</dbReference>
<protein>
    <submittedName>
        <fullName evidence="5">Aspartyl protease family protein</fullName>
    </submittedName>
</protein>
<gene>
    <name evidence="5" type="ORF">H9L13_03740</name>
</gene>
<dbReference type="InterPro" id="IPR036034">
    <property type="entry name" value="PDZ_sf"/>
</dbReference>
<dbReference type="Gene3D" id="2.30.42.10">
    <property type="match status" value="1"/>
</dbReference>
<dbReference type="Gene3D" id="2.40.70.10">
    <property type="entry name" value="Acid Proteases"/>
    <property type="match status" value="2"/>
</dbReference>
<dbReference type="InterPro" id="IPR001969">
    <property type="entry name" value="Aspartic_peptidase_AS"/>
</dbReference>
<dbReference type="RefSeq" id="WP_187539155.1">
    <property type="nucleotide sequence ID" value="NZ_BAABJT010000001.1"/>
</dbReference>
<keyword evidence="1" id="KW-0378">Hydrolase</keyword>
<accession>A0A7G9SJK3</accession>
<evidence type="ECO:0000256" key="1">
    <source>
        <dbReference type="ARBA" id="ARBA00022801"/>
    </source>
</evidence>
<name>A0A7G9SJK3_9SPHN</name>
<organism evidence="5 6">
    <name type="scientific">Sphingomonas lutea</name>
    <dbReference type="NCBI Taxonomy" id="1045317"/>
    <lineage>
        <taxon>Bacteria</taxon>
        <taxon>Pseudomonadati</taxon>
        <taxon>Pseudomonadota</taxon>
        <taxon>Alphaproteobacteria</taxon>
        <taxon>Sphingomonadales</taxon>
        <taxon>Sphingomonadaceae</taxon>
        <taxon>Sphingomonas</taxon>
    </lineage>
</organism>
<dbReference type="Pfam" id="PF13650">
    <property type="entry name" value="Asp_protease_2"/>
    <property type="match status" value="1"/>
</dbReference>
<dbReference type="GO" id="GO:0006508">
    <property type="term" value="P:proteolysis"/>
    <property type="evidence" value="ECO:0007669"/>
    <property type="project" value="UniProtKB-KW"/>
</dbReference>
<dbReference type="SMART" id="SM00228">
    <property type="entry name" value="PDZ"/>
    <property type="match status" value="1"/>
</dbReference>
<dbReference type="PROSITE" id="PS00141">
    <property type="entry name" value="ASP_PROTEASE"/>
    <property type="match status" value="1"/>
</dbReference>
<dbReference type="PROSITE" id="PS50175">
    <property type="entry name" value="ASP_PROT_RETROV"/>
    <property type="match status" value="1"/>
</dbReference>
<dbReference type="InterPro" id="IPR021109">
    <property type="entry name" value="Peptidase_aspartic_dom_sf"/>
</dbReference>
<keyword evidence="5" id="KW-0645">Protease</keyword>
<evidence type="ECO:0000313" key="6">
    <source>
        <dbReference type="Proteomes" id="UP000515971"/>
    </source>
</evidence>
<dbReference type="EMBL" id="CP060718">
    <property type="protein sequence ID" value="QNN68028.1"/>
    <property type="molecule type" value="Genomic_DNA"/>
</dbReference>
<evidence type="ECO:0000259" key="4">
    <source>
        <dbReference type="PROSITE" id="PS50175"/>
    </source>
</evidence>
<dbReference type="InterPro" id="IPR001478">
    <property type="entry name" value="PDZ"/>
</dbReference>
<feature type="signal peptide" evidence="2">
    <location>
        <begin position="1"/>
        <end position="24"/>
    </location>
</feature>